<dbReference type="PANTHER" id="PTHR42648:SF28">
    <property type="entry name" value="TRANSPOSON-ENCODED PROTEIN WITH RIBONUCLEASE H-LIKE AND RETROVIRUS ZINC FINGER-LIKE DOMAINS"/>
    <property type="match status" value="1"/>
</dbReference>
<dbReference type="InterPro" id="IPR039537">
    <property type="entry name" value="Retrotran_Ty1/copia-like"/>
</dbReference>
<protein>
    <recommendedName>
        <fullName evidence="6">GAG-pre-integrase domain-containing protein</fullName>
    </recommendedName>
</protein>
<evidence type="ECO:0000313" key="4">
    <source>
        <dbReference type="EMBL" id="GAA0147899.1"/>
    </source>
</evidence>
<dbReference type="GO" id="GO:0008233">
    <property type="term" value="F:peptidase activity"/>
    <property type="evidence" value="ECO:0007669"/>
    <property type="project" value="UniProtKB-KW"/>
</dbReference>
<keyword evidence="1" id="KW-0378">Hydrolase</keyword>
<evidence type="ECO:0008006" key="6">
    <source>
        <dbReference type="Google" id="ProtNLM"/>
    </source>
</evidence>
<dbReference type="AlphaFoldDB" id="A0AAV3P8A8"/>
<dbReference type="Proteomes" id="UP001454036">
    <property type="component" value="Unassembled WGS sequence"/>
</dbReference>
<evidence type="ECO:0000259" key="3">
    <source>
        <dbReference type="Pfam" id="PF25597"/>
    </source>
</evidence>
<reference evidence="4 5" key="1">
    <citation type="submission" date="2024-01" db="EMBL/GenBank/DDBJ databases">
        <title>The complete chloroplast genome sequence of Lithospermum erythrorhizon: insights into the phylogenetic relationship among Boraginaceae species and the maternal lineages of purple gromwells.</title>
        <authorList>
            <person name="Okada T."/>
            <person name="Watanabe K."/>
        </authorList>
    </citation>
    <scope>NUCLEOTIDE SEQUENCE [LARGE SCALE GENOMIC DNA]</scope>
</reference>
<evidence type="ECO:0000313" key="5">
    <source>
        <dbReference type="Proteomes" id="UP001454036"/>
    </source>
</evidence>
<dbReference type="InterPro" id="IPR057670">
    <property type="entry name" value="SH3_retrovirus"/>
</dbReference>
<dbReference type="EMBL" id="BAABME010001155">
    <property type="protein sequence ID" value="GAA0147899.1"/>
    <property type="molecule type" value="Genomic_DNA"/>
</dbReference>
<accession>A0AAV3P8A8</accession>
<evidence type="ECO:0000259" key="2">
    <source>
        <dbReference type="Pfam" id="PF22936"/>
    </source>
</evidence>
<gene>
    <name evidence="4" type="ORF">LIER_07488</name>
</gene>
<keyword evidence="5" id="KW-1185">Reference proteome</keyword>
<evidence type="ECO:0000256" key="1">
    <source>
        <dbReference type="ARBA" id="ARBA00022670"/>
    </source>
</evidence>
<dbReference type="InterPro" id="IPR054722">
    <property type="entry name" value="PolX-like_BBD"/>
</dbReference>
<dbReference type="PANTHER" id="PTHR42648">
    <property type="entry name" value="TRANSPOSASE, PUTATIVE-RELATED"/>
    <property type="match status" value="1"/>
</dbReference>
<feature type="domain" description="Retrovirus-related Pol polyprotein from transposon TNT 1-94-like beta-barrel" evidence="2">
    <location>
        <begin position="1"/>
        <end position="51"/>
    </location>
</feature>
<keyword evidence="1" id="KW-0645">Protease</keyword>
<dbReference type="Pfam" id="PF25597">
    <property type="entry name" value="SH3_retrovirus"/>
    <property type="match status" value="1"/>
</dbReference>
<feature type="domain" description="Retroviral polymerase SH3-like" evidence="3">
    <location>
        <begin position="150"/>
        <end position="212"/>
    </location>
</feature>
<dbReference type="GO" id="GO:0006508">
    <property type="term" value="P:proteolysis"/>
    <property type="evidence" value="ECO:0007669"/>
    <property type="project" value="UniProtKB-KW"/>
</dbReference>
<sequence length="299" mass="34325">MGNNIVSRIVAVGYVHLKTAQGHTIILTKVRYIIDFRMSLISSGKLDDDGYLNIFGNGQWKLLNKSKVVAMGTKDGTLYKSKFSIMRNDVCIASSNINIWHKRLCHMREAMCAAIYVINLSPTTVLEGKVPDEVWFGKKISYNHLRVFGCKAFLHMIKYEISKLDNKSRACIFLNYGNEKFGYKLYDPLPKKVIRSRDVVFAEYQTINDITKSDNVKSHDDLVDFDSEDEEDIDKPVEEINTGFYGQNQENYPHEKMNEDVENDEQDDDLESLNLVHKFNKLLLPPFLLSKHQTGKGLL</sequence>
<proteinExistence type="predicted"/>
<dbReference type="Pfam" id="PF22936">
    <property type="entry name" value="Pol_BBD"/>
    <property type="match status" value="1"/>
</dbReference>
<name>A0AAV3P8A8_LITER</name>
<organism evidence="4 5">
    <name type="scientific">Lithospermum erythrorhizon</name>
    <name type="common">Purple gromwell</name>
    <name type="synonym">Lithospermum officinale var. erythrorhizon</name>
    <dbReference type="NCBI Taxonomy" id="34254"/>
    <lineage>
        <taxon>Eukaryota</taxon>
        <taxon>Viridiplantae</taxon>
        <taxon>Streptophyta</taxon>
        <taxon>Embryophyta</taxon>
        <taxon>Tracheophyta</taxon>
        <taxon>Spermatophyta</taxon>
        <taxon>Magnoliopsida</taxon>
        <taxon>eudicotyledons</taxon>
        <taxon>Gunneridae</taxon>
        <taxon>Pentapetalae</taxon>
        <taxon>asterids</taxon>
        <taxon>lamiids</taxon>
        <taxon>Boraginales</taxon>
        <taxon>Boraginaceae</taxon>
        <taxon>Boraginoideae</taxon>
        <taxon>Lithospermeae</taxon>
        <taxon>Lithospermum</taxon>
    </lineage>
</organism>
<comment type="caution">
    <text evidence="4">The sequence shown here is derived from an EMBL/GenBank/DDBJ whole genome shotgun (WGS) entry which is preliminary data.</text>
</comment>